<feature type="region of interest" description="Disordered" evidence="1">
    <location>
        <begin position="1"/>
        <end position="25"/>
    </location>
</feature>
<feature type="compositionally biased region" description="Low complexity" evidence="1">
    <location>
        <begin position="128"/>
        <end position="137"/>
    </location>
</feature>
<keyword evidence="2" id="KW-0472">Membrane</keyword>
<evidence type="ECO:0000313" key="4">
    <source>
        <dbReference type="Proteomes" id="UP001180020"/>
    </source>
</evidence>
<feature type="compositionally biased region" description="Basic residues" evidence="1">
    <location>
        <begin position="138"/>
        <end position="148"/>
    </location>
</feature>
<organism evidence="3 4">
    <name type="scientific">Acorus calamus</name>
    <name type="common">Sweet flag</name>
    <dbReference type="NCBI Taxonomy" id="4465"/>
    <lineage>
        <taxon>Eukaryota</taxon>
        <taxon>Viridiplantae</taxon>
        <taxon>Streptophyta</taxon>
        <taxon>Embryophyta</taxon>
        <taxon>Tracheophyta</taxon>
        <taxon>Spermatophyta</taxon>
        <taxon>Magnoliopsida</taxon>
        <taxon>Liliopsida</taxon>
        <taxon>Acoraceae</taxon>
        <taxon>Acorus</taxon>
    </lineage>
</organism>
<dbReference type="AlphaFoldDB" id="A0AAV9DR26"/>
<keyword evidence="3" id="KW-0346">Stress response</keyword>
<keyword evidence="4" id="KW-1185">Reference proteome</keyword>
<feature type="region of interest" description="Disordered" evidence="1">
    <location>
        <begin position="76"/>
        <end position="99"/>
    </location>
</feature>
<proteinExistence type="predicted"/>
<keyword evidence="2" id="KW-1133">Transmembrane helix</keyword>
<evidence type="ECO:0000313" key="3">
    <source>
        <dbReference type="EMBL" id="KAK1303530.1"/>
    </source>
</evidence>
<name>A0AAV9DR26_ACOCL</name>
<protein>
    <submittedName>
        <fullName evidence="3">Heat shock protein 90-1</fullName>
    </submittedName>
</protein>
<reference evidence="3" key="1">
    <citation type="journal article" date="2023" name="Nat. Commun.">
        <title>Diploid and tetraploid genomes of Acorus and the evolution of monocots.</title>
        <authorList>
            <person name="Ma L."/>
            <person name="Liu K.W."/>
            <person name="Li Z."/>
            <person name="Hsiao Y.Y."/>
            <person name="Qi Y."/>
            <person name="Fu T."/>
            <person name="Tang G.D."/>
            <person name="Zhang D."/>
            <person name="Sun W.H."/>
            <person name="Liu D.K."/>
            <person name="Li Y."/>
            <person name="Chen G.Z."/>
            <person name="Liu X.D."/>
            <person name="Liao X.Y."/>
            <person name="Jiang Y.T."/>
            <person name="Yu X."/>
            <person name="Hao Y."/>
            <person name="Huang J."/>
            <person name="Zhao X.W."/>
            <person name="Ke S."/>
            <person name="Chen Y.Y."/>
            <person name="Wu W.L."/>
            <person name="Hsu J.L."/>
            <person name="Lin Y.F."/>
            <person name="Huang M.D."/>
            <person name="Li C.Y."/>
            <person name="Huang L."/>
            <person name="Wang Z.W."/>
            <person name="Zhao X."/>
            <person name="Zhong W.Y."/>
            <person name="Peng D.H."/>
            <person name="Ahmad S."/>
            <person name="Lan S."/>
            <person name="Zhang J.S."/>
            <person name="Tsai W.C."/>
            <person name="Van de Peer Y."/>
            <person name="Liu Z.J."/>
        </authorList>
    </citation>
    <scope>NUCLEOTIDE SEQUENCE</scope>
    <source>
        <strain evidence="3">CP</strain>
    </source>
</reference>
<dbReference type="EMBL" id="JAUJYO010000011">
    <property type="protein sequence ID" value="KAK1303530.1"/>
    <property type="molecule type" value="Genomic_DNA"/>
</dbReference>
<keyword evidence="2" id="KW-0812">Transmembrane</keyword>
<evidence type="ECO:0000256" key="1">
    <source>
        <dbReference type="SAM" id="MobiDB-lite"/>
    </source>
</evidence>
<accession>A0AAV9DR26</accession>
<feature type="region of interest" description="Disordered" evidence="1">
    <location>
        <begin position="124"/>
        <end position="148"/>
    </location>
</feature>
<gene>
    <name evidence="3" type="primary">HSP90-1</name>
    <name evidence="3" type="ORF">QJS10_CPB11g01931</name>
</gene>
<dbReference type="Proteomes" id="UP001180020">
    <property type="component" value="Unassembled WGS sequence"/>
</dbReference>
<comment type="caution">
    <text evidence="3">The sequence shown here is derived from an EMBL/GenBank/DDBJ whole genome shotgun (WGS) entry which is preliminary data.</text>
</comment>
<feature type="transmembrane region" description="Helical" evidence="2">
    <location>
        <begin position="204"/>
        <end position="226"/>
    </location>
</feature>
<reference evidence="3" key="2">
    <citation type="submission" date="2023-06" db="EMBL/GenBank/DDBJ databases">
        <authorList>
            <person name="Ma L."/>
            <person name="Liu K.-W."/>
            <person name="Li Z."/>
            <person name="Hsiao Y.-Y."/>
            <person name="Qi Y."/>
            <person name="Fu T."/>
            <person name="Tang G."/>
            <person name="Zhang D."/>
            <person name="Sun W.-H."/>
            <person name="Liu D.-K."/>
            <person name="Li Y."/>
            <person name="Chen G.-Z."/>
            <person name="Liu X.-D."/>
            <person name="Liao X.-Y."/>
            <person name="Jiang Y.-T."/>
            <person name="Yu X."/>
            <person name="Hao Y."/>
            <person name="Huang J."/>
            <person name="Zhao X.-W."/>
            <person name="Ke S."/>
            <person name="Chen Y.-Y."/>
            <person name="Wu W.-L."/>
            <person name="Hsu J.-L."/>
            <person name="Lin Y.-F."/>
            <person name="Huang M.-D."/>
            <person name="Li C.-Y."/>
            <person name="Huang L."/>
            <person name="Wang Z.-W."/>
            <person name="Zhao X."/>
            <person name="Zhong W.-Y."/>
            <person name="Peng D.-H."/>
            <person name="Ahmad S."/>
            <person name="Lan S."/>
            <person name="Zhang J.-S."/>
            <person name="Tsai W.-C."/>
            <person name="Van De Peer Y."/>
            <person name="Liu Z.-J."/>
        </authorList>
    </citation>
    <scope>NUCLEOTIDE SEQUENCE</scope>
    <source>
        <strain evidence="3">CP</strain>
        <tissue evidence="3">Leaves</tissue>
    </source>
</reference>
<sequence>MTISMSGSPRAEGGGSFTVTRDVSGEPLDRGTKITLFLKEDEIQIIRSDAIIINNEHPRDGPGRAGERELPLHHRRLRGPLPDHAGPAQPGRQVRVRRGSRHRAQALGVRGRLLQLLLVLQPRRAGSQARDQPPQQQGRRRCLPRPHQRQGLAVRDARVRDRVRHGMRVLGAVDGERRADQVGCCVLRERVRGQGRGRARHARFFRAGCLYFYCFLCFHALMYSFIRGCDLWVFWFVD</sequence>
<evidence type="ECO:0000256" key="2">
    <source>
        <dbReference type="SAM" id="Phobius"/>
    </source>
</evidence>